<evidence type="ECO:0000313" key="1">
    <source>
        <dbReference type="EMBL" id="CAG9804148.1"/>
    </source>
</evidence>
<reference evidence="1" key="2">
    <citation type="submission" date="2022-10" db="EMBL/GenBank/DDBJ databases">
        <authorList>
            <consortium name="ENA_rothamsted_submissions"/>
            <consortium name="culmorum"/>
            <person name="King R."/>
        </authorList>
    </citation>
    <scope>NUCLEOTIDE SEQUENCE</scope>
</reference>
<protein>
    <submittedName>
        <fullName evidence="1">Uncharacterized protein</fullName>
    </submittedName>
</protein>
<dbReference type="AlphaFoldDB" id="A0A9N9RX30"/>
<dbReference type="EMBL" id="OU895878">
    <property type="protein sequence ID" value="CAG9804148.1"/>
    <property type="molecule type" value="Genomic_DNA"/>
</dbReference>
<proteinExistence type="predicted"/>
<gene>
    <name evidence="1" type="ORF">CHIRRI_LOCUS7041</name>
</gene>
<accession>A0A9N9RX30</accession>
<reference evidence="1" key="1">
    <citation type="submission" date="2022-01" db="EMBL/GenBank/DDBJ databases">
        <authorList>
            <person name="King R."/>
        </authorList>
    </citation>
    <scope>NUCLEOTIDE SEQUENCE</scope>
</reference>
<evidence type="ECO:0000313" key="2">
    <source>
        <dbReference type="Proteomes" id="UP001153620"/>
    </source>
</evidence>
<sequence length="194" mass="21918">MNINVDWTVEEIEACCDTVNGYFRFVSAKQNPNQKELYATSLYRKLIHLTSHESTTLKDWKIHGYKGFGSEVLTIYVGCPEKVRSTLTFNAIEHAPQKELRMKWNNPCTVCFAFKPTPKIVEVNQQPAGSQHLTPSTRENHEIEFVSELQIGNTPTDPIAYNHQASTSADPSFGGPFNTMTDTTGKKVLYSNRN</sequence>
<keyword evidence="2" id="KW-1185">Reference proteome</keyword>
<organism evidence="1 2">
    <name type="scientific">Chironomus riparius</name>
    <dbReference type="NCBI Taxonomy" id="315576"/>
    <lineage>
        <taxon>Eukaryota</taxon>
        <taxon>Metazoa</taxon>
        <taxon>Ecdysozoa</taxon>
        <taxon>Arthropoda</taxon>
        <taxon>Hexapoda</taxon>
        <taxon>Insecta</taxon>
        <taxon>Pterygota</taxon>
        <taxon>Neoptera</taxon>
        <taxon>Endopterygota</taxon>
        <taxon>Diptera</taxon>
        <taxon>Nematocera</taxon>
        <taxon>Chironomoidea</taxon>
        <taxon>Chironomidae</taxon>
        <taxon>Chironominae</taxon>
        <taxon>Chironomus</taxon>
    </lineage>
</organism>
<dbReference type="Proteomes" id="UP001153620">
    <property type="component" value="Chromosome 2"/>
</dbReference>
<name>A0A9N9RX30_9DIPT</name>